<evidence type="ECO:0000313" key="2">
    <source>
        <dbReference type="EMBL" id="MFL9925054.1"/>
    </source>
</evidence>
<dbReference type="InterPro" id="IPR027417">
    <property type="entry name" value="P-loop_NTPase"/>
</dbReference>
<dbReference type="PANTHER" id="PTHR43581">
    <property type="entry name" value="ATP/GTP PHOSPHATASE"/>
    <property type="match status" value="1"/>
</dbReference>
<accession>A0ABW9A9Z1</accession>
<keyword evidence="3" id="KW-1185">Reference proteome</keyword>
<dbReference type="SUPFAM" id="SSF52540">
    <property type="entry name" value="P-loop containing nucleoside triphosphate hydrolases"/>
    <property type="match status" value="1"/>
</dbReference>
<organism evidence="2 3">
    <name type="scientific">Herbaspirillum lusitanum</name>
    <dbReference type="NCBI Taxonomy" id="213312"/>
    <lineage>
        <taxon>Bacteria</taxon>
        <taxon>Pseudomonadati</taxon>
        <taxon>Pseudomonadota</taxon>
        <taxon>Betaproteobacteria</taxon>
        <taxon>Burkholderiales</taxon>
        <taxon>Oxalobacteraceae</taxon>
        <taxon>Herbaspirillum</taxon>
    </lineage>
</organism>
<proteinExistence type="predicted"/>
<dbReference type="EMBL" id="JAQQFM010000005">
    <property type="protein sequence ID" value="MFL9925054.1"/>
    <property type="molecule type" value="Genomic_DNA"/>
</dbReference>
<dbReference type="Pfam" id="PF13304">
    <property type="entry name" value="AAA_21"/>
    <property type="match status" value="1"/>
</dbReference>
<reference evidence="2 3" key="1">
    <citation type="journal article" date="2024" name="Chem. Sci.">
        <title>Discovery of megapolipeptins by genome mining of a Burkholderiales bacteria collection.</title>
        <authorList>
            <person name="Paulo B.S."/>
            <person name="Recchia M.J.J."/>
            <person name="Lee S."/>
            <person name="Fergusson C.H."/>
            <person name="Romanowski S.B."/>
            <person name="Hernandez A."/>
            <person name="Krull N."/>
            <person name="Liu D.Y."/>
            <person name="Cavanagh H."/>
            <person name="Bos A."/>
            <person name="Gray C.A."/>
            <person name="Murphy B.T."/>
            <person name="Linington R.G."/>
            <person name="Eustaquio A.S."/>
        </authorList>
    </citation>
    <scope>NUCLEOTIDE SEQUENCE [LARGE SCALE GENOMIC DNA]</scope>
    <source>
        <strain evidence="2 3">RL21-008-BIB-A</strain>
    </source>
</reference>
<comment type="caution">
    <text evidence="2">The sequence shown here is derived from an EMBL/GenBank/DDBJ whole genome shotgun (WGS) entry which is preliminary data.</text>
</comment>
<dbReference type="Proteomes" id="UP001629246">
    <property type="component" value="Unassembled WGS sequence"/>
</dbReference>
<sequence>MLTGLQIRNFKGIEGPIEIPIKPVTLLYGVNSVGKSSVLHSMHFMRGVLENNDLNPKGSPYAADDIDLGGFLNLLHKHRTGSRMVLGYSLNLDSIDLPEYEAASAISISDKLKDAHIEFGFSVDDQDHLPKLDYYLVSLNGVDVALVMPDTVQAAAGRKRLAYINVRNPLLVSAAQSQTGDTSTEVIDLNLRKLIPRIEDDDDLDAELVGASQEEIGNRREEKKKELAAEYTIHSTHRDLLTYPVTGFRSGLPRWGKLVSSPVFEELSGEEFGNKVDDVDLLELTPGILTELIVGPLEVLRDLLADSRAIGPLRTIPKRRLNLGSEANEADWYGGLAAWYRLHESSQSHLAEVHTWLYESNRLGTGYGLEREESREVPLQYLDAVRPGASSTLEINWASVDSLPVTRRVWLIDTKNQVKVTPHDVGVGLSQLIPIVTAAVDQHASLLLIEQPELHIHPRVQVGLGDLFLQAARKFQRNFLIETHSEALLLRMMKRIRQTQDGELPKEIPPASADDIAVYLIQNEGKGVAIMEMRMNDRGEFLKPWPKGLFEESLRETF</sequence>
<evidence type="ECO:0000259" key="1">
    <source>
        <dbReference type="Pfam" id="PF13304"/>
    </source>
</evidence>
<evidence type="ECO:0000313" key="3">
    <source>
        <dbReference type="Proteomes" id="UP001629246"/>
    </source>
</evidence>
<dbReference type="PANTHER" id="PTHR43581:SF2">
    <property type="entry name" value="EXCINUCLEASE ATPASE SUBUNIT"/>
    <property type="match status" value="1"/>
</dbReference>
<dbReference type="InterPro" id="IPR051396">
    <property type="entry name" value="Bact_Antivir_Def_Nuclease"/>
</dbReference>
<name>A0ABW9A9Z1_9BURK</name>
<dbReference type="InterPro" id="IPR003959">
    <property type="entry name" value="ATPase_AAA_core"/>
</dbReference>
<feature type="domain" description="ATPase AAA-type core" evidence="1">
    <location>
        <begin position="399"/>
        <end position="489"/>
    </location>
</feature>
<gene>
    <name evidence="2" type="ORF">PQR62_12320</name>
</gene>
<dbReference type="Gene3D" id="3.40.50.300">
    <property type="entry name" value="P-loop containing nucleotide triphosphate hydrolases"/>
    <property type="match status" value="1"/>
</dbReference>
<dbReference type="RefSeq" id="WP_408158242.1">
    <property type="nucleotide sequence ID" value="NZ_JAQQFM010000005.1"/>
</dbReference>
<protein>
    <submittedName>
        <fullName evidence="2">AAA family ATPase</fullName>
    </submittedName>
</protein>